<keyword evidence="8" id="KW-0282">Flagellum</keyword>
<dbReference type="InterPro" id="IPR012836">
    <property type="entry name" value="FlgF"/>
</dbReference>
<gene>
    <name evidence="8" type="ORF">BROSI_A3642</name>
</gene>
<dbReference type="Pfam" id="PF06429">
    <property type="entry name" value="Flg_bbr_C"/>
    <property type="match status" value="1"/>
</dbReference>
<evidence type="ECO:0000313" key="8">
    <source>
        <dbReference type="EMBL" id="GAN35096.1"/>
    </source>
</evidence>
<dbReference type="NCBIfam" id="TIGR03506">
    <property type="entry name" value="FlgEFG_subfam"/>
    <property type="match status" value="1"/>
</dbReference>
<evidence type="ECO:0000259" key="7">
    <source>
        <dbReference type="Pfam" id="PF22692"/>
    </source>
</evidence>
<feature type="domain" description="Flagellar basal-body/hook protein C-terminal" evidence="6">
    <location>
        <begin position="198"/>
        <end position="240"/>
    </location>
</feature>
<evidence type="ECO:0000259" key="5">
    <source>
        <dbReference type="Pfam" id="PF00460"/>
    </source>
</evidence>
<evidence type="ECO:0000256" key="2">
    <source>
        <dbReference type="ARBA" id="ARBA00009677"/>
    </source>
</evidence>
<sequence length="242" mass="26217">MIVGLYTGASSMVSQGDYQAVIARNLSNINTAGYKKNIAVFQSYISDAQTNDQNANRGIGSSLGTVATDFSQGTLEYTGNDLDLSIKGGGFFTVNTEAGIRYTRKGQFMLSRDMKIITPEGWYLMGHGGEIQVPQNAKSITVKENGSISADGKEIGKIRVVTVSDLTTLKPTGCCAYTLSDTAQEPEVSTDFTIAHRYLEQSNVNVVDEMVNMIANMRGYQSGYKVTNSIDDTLKKLIKLAT</sequence>
<dbReference type="Proteomes" id="UP000032309">
    <property type="component" value="Unassembled WGS sequence"/>
</dbReference>
<evidence type="ECO:0000256" key="4">
    <source>
        <dbReference type="RuleBase" id="RU362116"/>
    </source>
</evidence>
<dbReference type="InterPro" id="IPR020013">
    <property type="entry name" value="Flagellar_FlgE/F/G"/>
</dbReference>
<dbReference type="InterPro" id="IPR053967">
    <property type="entry name" value="LlgE_F_G-like_D1"/>
</dbReference>
<organism evidence="8 9">
    <name type="scientific">Candidatus Brocadia sinica JPN1</name>
    <dbReference type="NCBI Taxonomy" id="1197129"/>
    <lineage>
        <taxon>Bacteria</taxon>
        <taxon>Pseudomonadati</taxon>
        <taxon>Planctomycetota</taxon>
        <taxon>Candidatus Brocadiia</taxon>
        <taxon>Candidatus Brocadiales</taxon>
        <taxon>Candidatus Brocadiaceae</taxon>
        <taxon>Candidatus Brocadia</taxon>
    </lineage>
</organism>
<proteinExistence type="inferred from homology"/>
<dbReference type="PANTHER" id="PTHR30435:SF19">
    <property type="entry name" value="FLAGELLAR BASAL-BODY ROD PROTEIN FLGG"/>
    <property type="match status" value="1"/>
</dbReference>
<keyword evidence="8" id="KW-0966">Cell projection</keyword>
<reference evidence="9" key="1">
    <citation type="journal article" date="2015" name="Genome Announc.">
        <title>Draft Genome Sequence of an Anaerobic Ammonium-Oxidizing Bacterium, "Candidatus Brocadia sinica".</title>
        <authorList>
            <person name="Oshiki M."/>
            <person name="Shinyako-Hata K."/>
            <person name="Satoh H."/>
            <person name="Okabe S."/>
        </authorList>
    </citation>
    <scope>NUCLEOTIDE SEQUENCE [LARGE SCALE GENOMIC DNA]</scope>
    <source>
        <strain evidence="9">JPN1</strain>
    </source>
</reference>
<comment type="caution">
    <text evidence="8">The sequence shown here is derived from an EMBL/GenBank/DDBJ whole genome shotgun (WGS) entry which is preliminary data.</text>
</comment>
<dbReference type="Pfam" id="PF00460">
    <property type="entry name" value="Flg_bb_rod"/>
    <property type="match status" value="1"/>
</dbReference>
<dbReference type="InterPro" id="IPR001444">
    <property type="entry name" value="Flag_bb_rod_N"/>
</dbReference>
<keyword evidence="9" id="KW-1185">Reference proteome</keyword>
<dbReference type="RefSeq" id="WP_052565086.1">
    <property type="nucleotide sequence ID" value="NZ_BAFN01000001.1"/>
</dbReference>
<dbReference type="PANTHER" id="PTHR30435">
    <property type="entry name" value="FLAGELLAR PROTEIN"/>
    <property type="match status" value="1"/>
</dbReference>
<dbReference type="NCBIfam" id="TIGR02490">
    <property type="entry name" value="flgF"/>
    <property type="match status" value="1"/>
</dbReference>
<evidence type="ECO:0000313" key="9">
    <source>
        <dbReference type="Proteomes" id="UP000032309"/>
    </source>
</evidence>
<protein>
    <submittedName>
        <fullName evidence="8">Flagellar basal body rod protein</fullName>
    </submittedName>
</protein>
<feature type="domain" description="Flagellar hook protein FlgE/F/G-like D1" evidence="7">
    <location>
        <begin position="86"/>
        <end position="150"/>
    </location>
</feature>
<evidence type="ECO:0000259" key="6">
    <source>
        <dbReference type="Pfam" id="PF06429"/>
    </source>
</evidence>
<keyword evidence="3 4" id="KW-0975">Bacterial flagellum</keyword>
<evidence type="ECO:0000256" key="3">
    <source>
        <dbReference type="ARBA" id="ARBA00023143"/>
    </source>
</evidence>
<name>A0ABQ0K1Y7_9BACT</name>
<comment type="subcellular location">
    <subcellularLocation>
        <location evidence="1 4">Bacterial flagellum basal body</location>
    </subcellularLocation>
</comment>
<dbReference type="SUPFAM" id="SSF117143">
    <property type="entry name" value="Flagellar hook protein flgE"/>
    <property type="match status" value="1"/>
</dbReference>
<dbReference type="InterPro" id="IPR037925">
    <property type="entry name" value="FlgE/F/G-like"/>
</dbReference>
<comment type="similarity">
    <text evidence="2 4">Belongs to the flagella basal body rod proteins family.</text>
</comment>
<keyword evidence="8" id="KW-0969">Cilium</keyword>
<dbReference type="EMBL" id="BAFN01000001">
    <property type="protein sequence ID" value="GAN35096.1"/>
    <property type="molecule type" value="Genomic_DNA"/>
</dbReference>
<dbReference type="Pfam" id="PF22692">
    <property type="entry name" value="LlgE_F_G_D1"/>
    <property type="match status" value="1"/>
</dbReference>
<evidence type="ECO:0000256" key="1">
    <source>
        <dbReference type="ARBA" id="ARBA00004117"/>
    </source>
</evidence>
<dbReference type="InterPro" id="IPR010930">
    <property type="entry name" value="Flg_bb/hook_C_dom"/>
</dbReference>
<feature type="domain" description="Flagellar basal body rod protein N-terminal" evidence="5">
    <location>
        <begin position="5"/>
        <end position="35"/>
    </location>
</feature>
<accession>A0ABQ0K1Y7</accession>